<comment type="caution">
    <text evidence="1">The sequence shown here is derived from an EMBL/GenBank/DDBJ whole genome shotgun (WGS) entry which is preliminary data.</text>
</comment>
<organism evidence="1 2">
    <name type="scientific">Prorocentrum cordatum</name>
    <dbReference type="NCBI Taxonomy" id="2364126"/>
    <lineage>
        <taxon>Eukaryota</taxon>
        <taxon>Sar</taxon>
        <taxon>Alveolata</taxon>
        <taxon>Dinophyceae</taxon>
        <taxon>Prorocentrales</taxon>
        <taxon>Prorocentraceae</taxon>
        <taxon>Prorocentrum</taxon>
    </lineage>
</organism>
<evidence type="ECO:0000313" key="1">
    <source>
        <dbReference type="EMBL" id="CAK0846463.1"/>
    </source>
</evidence>
<reference evidence="1" key="1">
    <citation type="submission" date="2023-10" db="EMBL/GenBank/DDBJ databases">
        <authorList>
            <person name="Chen Y."/>
            <person name="Shah S."/>
            <person name="Dougan E. K."/>
            <person name="Thang M."/>
            <person name="Chan C."/>
        </authorList>
    </citation>
    <scope>NUCLEOTIDE SEQUENCE [LARGE SCALE GENOMIC DNA]</scope>
</reference>
<evidence type="ECO:0000313" key="2">
    <source>
        <dbReference type="Proteomes" id="UP001189429"/>
    </source>
</evidence>
<gene>
    <name evidence="1" type="ORF">PCOR1329_LOCUS39943</name>
</gene>
<name>A0ABN9TL60_9DINO</name>
<sequence length="182" mass="19069">MRLDVEFEHGADVSPTSPMHRRCGAILLLGHHLGGLQVGTLLSDHLAGLAGVLRSALVGAGLQVREVMQDLTAALGEPPRRPFEEPGSGGGLSWAVGAAVVCGVLAARLCALSFAAMPGECEAWRPPAAGPRGPEDDQEEEELVVRPITKIFRLLLTVICPAFFGSLLNIKHTLVPALLCGA</sequence>
<dbReference type="EMBL" id="CAUYUJ010014824">
    <property type="protein sequence ID" value="CAK0846463.1"/>
    <property type="molecule type" value="Genomic_DNA"/>
</dbReference>
<protein>
    <submittedName>
        <fullName evidence="1">Uncharacterized protein</fullName>
    </submittedName>
</protein>
<keyword evidence="2" id="KW-1185">Reference proteome</keyword>
<dbReference type="Proteomes" id="UP001189429">
    <property type="component" value="Unassembled WGS sequence"/>
</dbReference>
<accession>A0ABN9TL60</accession>
<proteinExistence type="predicted"/>